<keyword evidence="2" id="KW-1185">Reference proteome</keyword>
<dbReference type="PANTHER" id="PTHR47785">
    <property type="entry name" value="ZN(II)2CYS6 TRANSCRIPTION FACTOR (EUROFUNG)-RELATED-RELATED"/>
    <property type="match status" value="1"/>
</dbReference>
<dbReference type="Proteomes" id="UP000308768">
    <property type="component" value="Unassembled WGS sequence"/>
</dbReference>
<dbReference type="OrthoDB" id="4356994at2759"/>
<dbReference type="InterPro" id="IPR053181">
    <property type="entry name" value="EcdB-like_regulator"/>
</dbReference>
<evidence type="ECO:0000313" key="2">
    <source>
        <dbReference type="Proteomes" id="UP000308768"/>
    </source>
</evidence>
<name>A0A4U0XFZ0_9PEZI</name>
<proteinExistence type="predicted"/>
<dbReference type="EMBL" id="NAJN01000269">
    <property type="protein sequence ID" value="TKA75852.1"/>
    <property type="molecule type" value="Genomic_DNA"/>
</dbReference>
<dbReference type="PANTHER" id="PTHR47785:SF5">
    <property type="entry name" value="ZN(II)2CYS6 TRANSCRIPTION FACTOR (EUROFUNG)"/>
    <property type="match status" value="1"/>
</dbReference>
<dbReference type="STRING" id="331657.A0A4U0XFZ0"/>
<reference evidence="1 2" key="1">
    <citation type="submission" date="2017-03" db="EMBL/GenBank/DDBJ databases">
        <title>Genomes of endolithic fungi from Antarctica.</title>
        <authorList>
            <person name="Coleine C."/>
            <person name="Masonjones S."/>
            <person name="Stajich J.E."/>
        </authorList>
    </citation>
    <scope>NUCLEOTIDE SEQUENCE [LARGE SCALE GENOMIC DNA]</scope>
    <source>
        <strain evidence="1 2">CCFEE 5187</strain>
    </source>
</reference>
<protein>
    <recommendedName>
        <fullName evidence="3">Transcription factor domain-containing protein</fullName>
    </recommendedName>
</protein>
<sequence>MFPSPPSRPSEESGLRQSDDGDALSFGWDMYQYSNKAQSEEKSWYYYLTEVALRRISNRILNTFYRQDHTSWWDVSRLIPIAKEFEAQISVWSNNLPPAMQYDNHITGEDFSPSRELSWATWNRLLEMKTWLYQPFLYYAIHNNTQLPDLLENSALRSLIEAGMDCALKTVEHRTLRHRHHGLWFDIRAIVTASLTVMAMVKSGNVKIDEQWDGRILSVIGTLAFWEDESPDLVKTKKVLEELLLEMRSTMRRRSY</sequence>
<gene>
    <name evidence="1" type="ORF">B0A49_05056</name>
</gene>
<dbReference type="CDD" id="cd12148">
    <property type="entry name" value="fungal_TF_MHR"/>
    <property type="match status" value="1"/>
</dbReference>
<evidence type="ECO:0008006" key="3">
    <source>
        <dbReference type="Google" id="ProtNLM"/>
    </source>
</evidence>
<evidence type="ECO:0000313" key="1">
    <source>
        <dbReference type="EMBL" id="TKA75852.1"/>
    </source>
</evidence>
<organism evidence="1 2">
    <name type="scientific">Cryomyces minteri</name>
    <dbReference type="NCBI Taxonomy" id="331657"/>
    <lineage>
        <taxon>Eukaryota</taxon>
        <taxon>Fungi</taxon>
        <taxon>Dikarya</taxon>
        <taxon>Ascomycota</taxon>
        <taxon>Pezizomycotina</taxon>
        <taxon>Dothideomycetes</taxon>
        <taxon>Dothideomycetes incertae sedis</taxon>
        <taxon>Cryomyces</taxon>
    </lineage>
</organism>
<comment type="caution">
    <text evidence="1">The sequence shown here is derived from an EMBL/GenBank/DDBJ whole genome shotgun (WGS) entry which is preliminary data.</text>
</comment>
<dbReference type="AlphaFoldDB" id="A0A4U0XFZ0"/>
<accession>A0A4U0XFZ0</accession>